<dbReference type="OrthoDB" id="10336179at2759"/>
<proteinExistence type="predicted"/>
<organism evidence="1 2">
    <name type="scientific">Trichonephila inaurata madagascariensis</name>
    <dbReference type="NCBI Taxonomy" id="2747483"/>
    <lineage>
        <taxon>Eukaryota</taxon>
        <taxon>Metazoa</taxon>
        <taxon>Ecdysozoa</taxon>
        <taxon>Arthropoda</taxon>
        <taxon>Chelicerata</taxon>
        <taxon>Arachnida</taxon>
        <taxon>Araneae</taxon>
        <taxon>Araneomorphae</taxon>
        <taxon>Entelegynae</taxon>
        <taxon>Araneoidea</taxon>
        <taxon>Nephilidae</taxon>
        <taxon>Trichonephila</taxon>
        <taxon>Trichonephila inaurata</taxon>
    </lineage>
</organism>
<dbReference type="AlphaFoldDB" id="A0A8X6WWD2"/>
<dbReference type="EMBL" id="BMAV01003166">
    <property type="protein sequence ID" value="GFY42583.1"/>
    <property type="molecule type" value="Genomic_DNA"/>
</dbReference>
<reference evidence="1" key="1">
    <citation type="submission" date="2020-08" db="EMBL/GenBank/DDBJ databases">
        <title>Multicomponent nature underlies the extraordinary mechanical properties of spider dragline silk.</title>
        <authorList>
            <person name="Kono N."/>
            <person name="Nakamura H."/>
            <person name="Mori M."/>
            <person name="Yoshida Y."/>
            <person name="Ohtoshi R."/>
            <person name="Malay A.D."/>
            <person name="Moran D.A.P."/>
            <person name="Tomita M."/>
            <person name="Numata K."/>
            <person name="Arakawa K."/>
        </authorList>
    </citation>
    <scope>NUCLEOTIDE SEQUENCE</scope>
</reference>
<protein>
    <submittedName>
        <fullName evidence="1">Uncharacterized protein</fullName>
    </submittedName>
</protein>
<gene>
    <name evidence="1" type="ORF">TNIN_121461</name>
</gene>
<evidence type="ECO:0000313" key="2">
    <source>
        <dbReference type="Proteomes" id="UP000886998"/>
    </source>
</evidence>
<evidence type="ECO:0000313" key="1">
    <source>
        <dbReference type="EMBL" id="GFY42583.1"/>
    </source>
</evidence>
<comment type="caution">
    <text evidence="1">The sequence shown here is derived from an EMBL/GenBank/DDBJ whole genome shotgun (WGS) entry which is preliminary data.</text>
</comment>
<keyword evidence="2" id="KW-1185">Reference proteome</keyword>
<accession>A0A8X6WWD2</accession>
<sequence>CVETHSKPFQTQHHVTQQSTCFSLEHRQNLPWFSRHTEHVDRSLAEDLNISPPRQDAHILCPSPLDVLTASNLATMRAKSSHVTALDSLLSQGSERGYVRCCCCEISIGLYSLSIWKNDRFRGGGDVIEGLIQWETVSGGCERRK</sequence>
<feature type="non-terminal residue" evidence="1">
    <location>
        <position position="1"/>
    </location>
</feature>
<name>A0A8X6WWD2_9ARAC</name>
<dbReference type="Proteomes" id="UP000886998">
    <property type="component" value="Unassembled WGS sequence"/>
</dbReference>